<name>A0A5J4QRC7_9ZZZZ</name>
<proteinExistence type="predicted"/>
<dbReference type="EC" id="1.1.1.22" evidence="2"/>
<gene>
    <name evidence="2" type="ORF">EZS27_026910</name>
</gene>
<evidence type="ECO:0000259" key="1">
    <source>
        <dbReference type="Pfam" id="PF03721"/>
    </source>
</evidence>
<evidence type="ECO:0000313" key="2">
    <source>
        <dbReference type="EMBL" id="KAA6323668.1"/>
    </source>
</evidence>
<dbReference type="SUPFAM" id="SSF51735">
    <property type="entry name" value="NAD(P)-binding Rossmann-fold domains"/>
    <property type="match status" value="1"/>
</dbReference>
<comment type="caution">
    <text evidence="2">The sequence shown here is derived from an EMBL/GenBank/DDBJ whole genome shotgun (WGS) entry which is preliminary data.</text>
</comment>
<accession>A0A5J4QRC7</accession>
<keyword evidence="2" id="KW-0560">Oxidoreductase</keyword>
<organism evidence="2">
    <name type="scientific">termite gut metagenome</name>
    <dbReference type="NCBI Taxonomy" id="433724"/>
    <lineage>
        <taxon>unclassified sequences</taxon>
        <taxon>metagenomes</taxon>
        <taxon>organismal metagenomes</taxon>
    </lineage>
</organism>
<protein>
    <submittedName>
        <fullName evidence="2">UDP-glucose 6-dehydrogenase TuaD</fullName>
        <ecNumber evidence="2">1.1.1.22</ecNumber>
    </submittedName>
</protein>
<dbReference type="InterPro" id="IPR001732">
    <property type="entry name" value="UDP-Glc/GDP-Man_DH_N"/>
</dbReference>
<reference evidence="2" key="1">
    <citation type="submission" date="2019-03" db="EMBL/GenBank/DDBJ databases">
        <title>Single cell metagenomics reveals metabolic interactions within the superorganism composed of flagellate Streblomastix strix and complex community of Bacteroidetes bacteria on its surface.</title>
        <authorList>
            <person name="Treitli S.C."/>
            <person name="Kolisko M."/>
            <person name="Husnik F."/>
            <person name="Keeling P."/>
            <person name="Hampl V."/>
        </authorList>
    </citation>
    <scope>NUCLEOTIDE SEQUENCE</scope>
    <source>
        <strain evidence="2">STM</strain>
    </source>
</reference>
<dbReference type="AlphaFoldDB" id="A0A5J4QRC7"/>
<dbReference type="Pfam" id="PF03721">
    <property type="entry name" value="UDPG_MGDP_dh_N"/>
    <property type="match status" value="1"/>
</dbReference>
<feature type="non-terminal residue" evidence="2">
    <location>
        <position position="32"/>
    </location>
</feature>
<dbReference type="InterPro" id="IPR036291">
    <property type="entry name" value="NAD(P)-bd_dom_sf"/>
</dbReference>
<dbReference type="EMBL" id="SNRY01002751">
    <property type="protein sequence ID" value="KAA6323668.1"/>
    <property type="molecule type" value="Genomic_DNA"/>
</dbReference>
<sequence length="32" mass="3285">MNISIVGSGYVGLVTGACFSEMGVFVTCVDID</sequence>
<dbReference type="Gene3D" id="3.40.50.720">
    <property type="entry name" value="NAD(P)-binding Rossmann-like Domain"/>
    <property type="match status" value="1"/>
</dbReference>
<feature type="domain" description="UDP-glucose/GDP-mannose dehydrogenase N-terminal" evidence="1">
    <location>
        <begin position="1"/>
        <end position="32"/>
    </location>
</feature>
<dbReference type="GO" id="GO:0003979">
    <property type="term" value="F:UDP-glucose 6-dehydrogenase activity"/>
    <property type="evidence" value="ECO:0007669"/>
    <property type="project" value="UniProtKB-EC"/>
</dbReference>
<dbReference type="GO" id="GO:0051287">
    <property type="term" value="F:NAD binding"/>
    <property type="evidence" value="ECO:0007669"/>
    <property type="project" value="InterPro"/>
</dbReference>